<sequence>MQCLSIKNLRPVAKFLGMRVDKTASGSYAFNQEEAIVELLREHGLSDANTTRSPIGIDVYEVQDANSKLLDNNNAGKHAKIRSFQSLVGSLLWITRCTRLDVSCCFMYCKRHVRYTDGRVLQRTRPEHDRRTNRVCTNGIAKETIAMKIEMVPERDAGDAPTLESFSDADFAADKQDRKSITGGVVRLNDMVVSWCAKKQGGVTLSTMEAEFLAASEVERELLGIRETLREIGMEPEPPMTMRIDNQAAICRSTAKRHQLKRNTSTSD</sequence>
<gene>
    <name evidence="1" type="ORF">PFR002_LOCUS5868</name>
</gene>
<evidence type="ECO:0008006" key="3">
    <source>
        <dbReference type="Google" id="ProtNLM"/>
    </source>
</evidence>
<organism evidence="1 2">
    <name type="scientific">Peronospora farinosa</name>
    <dbReference type="NCBI Taxonomy" id="134698"/>
    <lineage>
        <taxon>Eukaryota</taxon>
        <taxon>Sar</taxon>
        <taxon>Stramenopiles</taxon>
        <taxon>Oomycota</taxon>
        <taxon>Peronosporomycetes</taxon>
        <taxon>Peronosporales</taxon>
        <taxon>Peronosporaceae</taxon>
        <taxon>Peronospora</taxon>
    </lineage>
</organism>
<reference evidence="1" key="1">
    <citation type="submission" date="2022-12" db="EMBL/GenBank/DDBJ databases">
        <authorList>
            <person name="Webb A."/>
        </authorList>
    </citation>
    <scope>NUCLEOTIDE SEQUENCE</scope>
    <source>
        <strain evidence="1">Pf2</strain>
    </source>
</reference>
<evidence type="ECO:0000313" key="1">
    <source>
        <dbReference type="EMBL" id="CAI5728719.1"/>
    </source>
</evidence>
<accession>A0AAV0U0C0</accession>
<dbReference type="EMBL" id="CANTFK010000809">
    <property type="protein sequence ID" value="CAI5728719.1"/>
    <property type="molecule type" value="Genomic_DNA"/>
</dbReference>
<evidence type="ECO:0000313" key="2">
    <source>
        <dbReference type="Proteomes" id="UP001159659"/>
    </source>
</evidence>
<proteinExistence type="predicted"/>
<dbReference type="PANTHER" id="PTHR11439">
    <property type="entry name" value="GAG-POL-RELATED RETROTRANSPOSON"/>
    <property type="match status" value="1"/>
</dbReference>
<dbReference type="AlphaFoldDB" id="A0AAV0U0C0"/>
<dbReference type="PANTHER" id="PTHR11439:SF440">
    <property type="entry name" value="INTEGRASE CATALYTIC DOMAIN-CONTAINING PROTEIN"/>
    <property type="match status" value="1"/>
</dbReference>
<dbReference type="Proteomes" id="UP001159659">
    <property type="component" value="Unassembled WGS sequence"/>
</dbReference>
<protein>
    <recommendedName>
        <fullName evidence="3">Reverse transcriptase Ty1/copia-type domain-containing protein</fullName>
    </recommendedName>
</protein>
<comment type="caution">
    <text evidence="1">The sequence shown here is derived from an EMBL/GenBank/DDBJ whole genome shotgun (WGS) entry which is preliminary data.</text>
</comment>
<dbReference type="CDD" id="cd09272">
    <property type="entry name" value="RNase_HI_RT_Ty1"/>
    <property type="match status" value="1"/>
</dbReference>
<name>A0AAV0U0C0_9STRA</name>